<dbReference type="EMBL" id="KZ613948">
    <property type="protein sequence ID" value="PMD38406.1"/>
    <property type="molecule type" value="Genomic_DNA"/>
</dbReference>
<reference evidence="1 2" key="1">
    <citation type="submission" date="2016-04" db="EMBL/GenBank/DDBJ databases">
        <title>A degradative enzymes factory behind the ericoid mycorrhizal symbiosis.</title>
        <authorList>
            <consortium name="DOE Joint Genome Institute"/>
            <person name="Martino E."/>
            <person name="Morin E."/>
            <person name="Grelet G."/>
            <person name="Kuo A."/>
            <person name="Kohler A."/>
            <person name="Daghino S."/>
            <person name="Barry K."/>
            <person name="Choi C."/>
            <person name="Cichocki N."/>
            <person name="Clum A."/>
            <person name="Copeland A."/>
            <person name="Hainaut M."/>
            <person name="Haridas S."/>
            <person name="Labutti K."/>
            <person name="Lindquist E."/>
            <person name="Lipzen A."/>
            <person name="Khouja H.-R."/>
            <person name="Murat C."/>
            <person name="Ohm R."/>
            <person name="Olson A."/>
            <person name="Spatafora J."/>
            <person name="Veneault-Fourrey C."/>
            <person name="Henrissat B."/>
            <person name="Grigoriev I."/>
            <person name="Martin F."/>
            <person name="Perotto S."/>
        </authorList>
    </citation>
    <scope>NUCLEOTIDE SEQUENCE [LARGE SCALE GENOMIC DNA]</scope>
    <source>
        <strain evidence="1 2">F</strain>
    </source>
</reference>
<dbReference type="Proteomes" id="UP000235786">
    <property type="component" value="Unassembled WGS sequence"/>
</dbReference>
<sequence length="159" mass="16370">MLNACLSSYDGFWGLAPKDRAKCLCYVSTSSWCPTAFDNAVAICAGYAQTAKPSVYSTMSALGGFCAGMGDVLATTPVSYSVATTLSPMTSPSPASWPKSTKSSSIGEGTSTMEVATTITISGLRNTGTATSGGIQVERMSKGQVVGFSLLCSLLVLFL</sequence>
<evidence type="ECO:0000313" key="2">
    <source>
        <dbReference type="Proteomes" id="UP000235786"/>
    </source>
</evidence>
<dbReference type="AlphaFoldDB" id="A0A2J6RIR5"/>
<protein>
    <submittedName>
        <fullName evidence="1">Uncharacterized protein</fullName>
    </submittedName>
</protein>
<keyword evidence="2" id="KW-1185">Reference proteome</keyword>
<gene>
    <name evidence="1" type="ORF">L207DRAFT_68109</name>
</gene>
<accession>A0A2J6RIR5</accession>
<organism evidence="1 2">
    <name type="scientific">Hyaloscypha variabilis (strain UAMH 11265 / GT02V1 / F)</name>
    <name type="common">Meliniomyces variabilis</name>
    <dbReference type="NCBI Taxonomy" id="1149755"/>
    <lineage>
        <taxon>Eukaryota</taxon>
        <taxon>Fungi</taxon>
        <taxon>Dikarya</taxon>
        <taxon>Ascomycota</taxon>
        <taxon>Pezizomycotina</taxon>
        <taxon>Leotiomycetes</taxon>
        <taxon>Helotiales</taxon>
        <taxon>Hyaloscyphaceae</taxon>
        <taxon>Hyaloscypha</taxon>
        <taxon>Hyaloscypha variabilis</taxon>
    </lineage>
</organism>
<name>A0A2J6RIR5_HYAVF</name>
<proteinExistence type="predicted"/>
<evidence type="ECO:0000313" key="1">
    <source>
        <dbReference type="EMBL" id="PMD38406.1"/>
    </source>
</evidence>